<feature type="coiled-coil region" evidence="1">
    <location>
        <begin position="616"/>
        <end position="643"/>
    </location>
</feature>
<evidence type="ECO:0000256" key="1">
    <source>
        <dbReference type="SAM" id="Coils"/>
    </source>
</evidence>
<sequence length="882" mass="96770">MPGYSPPFSRNQAKAKSKNGSRNGARNGSRKGSTSTSKLPAPARQTRIQSAERYSPLTPILEEPSPRSDDDTSTAPHSTTSTSEMPPAVGRVSALVLSPTSTAETTPSPTTPFPPSQTQIQPQTQELASATIPEKGSDTDLEEASPSPDLNLIAQLAKFPMPPYRPATPAPSPPLVSRTTQDLHRKRTGLGIQFGGDSAPSTAAAPGRREAQVIEIPSAIEAEARSESKSSVSSSSTTTRTPGSPSATSILAQSATSRTSASAARIQVEPGSYPITPWRRAFEIRESLPSTDRSRDDQTTVDVQEVSSPESPMPGVPSGEVERSRIDFSASPESHHGSDVSSPATVVQTPMITLCPASTQHTPDPEHRTIFPSSEEFEPEPSPSTSPRNKGKQKATEIGHAITTTGAEEEDREGFWVPRPVVLFEGPGEASHSDSSERPSDRGSLEERPLTRTRGQALRMERAGPLRQRQPPLPDPFPRISLPGEGDQLPDPPRATSTNLLPAAELTAAPSQFSSTEVAPQTGLGLANEGMERTDSGGSEETVKPSSRIRPTSPISPPGSERTPRGSISGGHSPPSNPLPSDPPFDVSEWFDSPEEEENPFEYDDIESPPDEEQTLQIVREAKDQLRRDLEYLQDNIGELSTELPEGMLERVEYVEMLGHLASLAGLYRSSDHETNAFHDQLARLGRSVECLNPPSAEIWSSDDTYPFLGEMLSRIFQVILNEYDEEEIEGPITQESEAVFIPPDELWLFINTADLKILAVANQVLKILLEGYLGTTQGVILSLCLSRTNDERLEYKASHFDKYKWWSKKQRLFFRESEELMEYSMNASPEFIFDNLDAEEKFEACLKKVTWHEIDRMIQTDVMPAMLREMEIEEKEKILYE</sequence>
<feature type="compositionally biased region" description="Low complexity" evidence="2">
    <location>
        <begin position="98"/>
        <end position="108"/>
    </location>
</feature>
<keyword evidence="1" id="KW-0175">Coiled coil</keyword>
<feature type="compositionally biased region" description="Polar residues" evidence="2">
    <location>
        <begin position="509"/>
        <end position="519"/>
    </location>
</feature>
<feature type="compositionally biased region" description="Basic and acidic residues" evidence="2">
    <location>
        <begin position="431"/>
        <end position="450"/>
    </location>
</feature>
<feature type="compositionally biased region" description="Polar residues" evidence="2">
    <location>
        <begin position="339"/>
        <end position="362"/>
    </location>
</feature>
<reference evidence="3 4" key="1">
    <citation type="submission" date="2013-07" db="EMBL/GenBank/DDBJ databases">
        <title>The Genome Sequence of Cryptococcus heveanensis BCC8398.</title>
        <authorList>
            <consortium name="The Broad Institute Genome Sequencing Platform"/>
            <person name="Cuomo C."/>
            <person name="Litvintseva A."/>
            <person name="Chen Y."/>
            <person name="Heitman J."/>
            <person name="Sun S."/>
            <person name="Springer D."/>
            <person name="Dromer F."/>
            <person name="Young S.K."/>
            <person name="Zeng Q."/>
            <person name="Gargeya S."/>
            <person name="Fitzgerald M."/>
            <person name="Abouelleil A."/>
            <person name="Alvarado L."/>
            <person name="Berlin A.M."/>
            <person name="Chapman S.B."/>
            <person name="Dewar J."/>
            <person name="Goldberg J."/>
            <person name="Griggs A."/>
            <person name="Gujja S."/>
            <person name="Hansen M."/>
            <person name="Howarth C."/>
            <person name="Imamovic A."/>
            <person name="Larimer J."/>
            <person name="McCowan C."/>
            <person name="Murphy C."/>
            <person name="Pearson M."/>
            <person name="Priest M."/>
            <person name="Roberts A."/>
            <person name="Saif S."/>
            <person name="Shea T."/>
            <person name="Sykes S."/>
            <person name="Wortman J."/>
            <person name="Nusbaum C."/>
            <person name="Birren B."/>
        </authorList>
    </citation>
    <scope>NUCLEOTIDE SEQUENCE [LARGE SCALE GENOMIC DNA]</scope>
    <source>
        <strain evidence="3 4">BCC8398</strain>
    </source>
</reference>
<evidence type="ECO:0000256" key="2">
    <source>
        <dbReference type="SAM" id="MobiDB-lite"/>
    </source>
</evidence>
<feature type="compositionally biased region" description="Low complexity" evidence="2">
    <location>
        <begin position="73"/>
        <end position="83"/>
    </location>
</feature>
<feature type="compositionally biased region" description="Polar residues" evidence="2">
    <location>
        <begin position="20"/>
        <end position="38"/>
    </location>
</feature>
<feature type="compositionally biased region" description="Polar residues" evidence="2">
    <location>
        <begin position="300"/>
        <end position="310"/>
    </location>
</feature>
<proteinExistence type="predicted"/>
<evidence type="ECO:0000313" key="3">
    <source>
        <dbReference type="EMBL" id="OCF36858.1"/>
    </source>
</evidence>
<feature type="compositionally biased region" description="Low complexity" evidence="2">
    <location>
        <begin position="229"/>
        <end position="265"/>
    </location>
</feature>
<name>A0A1B9H0Q0_9TREE</name>
<reference evidence="4" key="2">
    <citation type="submission" date="2013-12" db="EMBL/GenBank/DDBJ databases">
        <title>Evolution of pathogenesis and genome organization in the Tremellales.</title>
        <authorList>
            <person name="Cuomo C."/>
            <person name="Litvintseva A."/>
            <person name="Heitman J."/>
            <person name="Chen Y."/>
            <person name="Sun S."/>
            <person name="Springer D."/>
            <person name="Dromer F."/>
            <person name="Young S."/>
            <person name="Zeng Q."/>
            <person name="Chapman S."/>
            <person name="Gujja S."/>
            <person name="Saif S."/>
            <person name="Birren B."/>
        </authorList>
    </citation>
    <scope>NUCLEOTIDE SEQUENCE [LARGE SCALE GENOMIC DNA]</scope>
    <source>
        <strain evidence="4">BCC8398</strain>
    </source>
</reference>
<organism evidence="3 4">
    <name type="scientific">Kwoniella heveanensis BCC8398</name>
    <dbReference type="NCBI Taxonomy" id="1296120"/>
    <lineage>
        <taxon>Eukaryota</taxon>
        <taxon>Fungi</taxon>
        <taxon>Dikarya</taxon>
        <taxon>Basidiomycota</taxon>
        <taxon>Agaricomycotina</taxon>
        <taxon>Tremellomycetes</taxon>
        <taxon>Tremellales</taxon>
        <taxon>Cryptococcaceae</taxon>
        <taxon>Kwoniella</taxon>
    </lineage>
</organism>
<dbReference type="EMBL" id="KI669494">
    <property type="protein sequence ID" value="OCF36858.1"/>
    <property type="molecule type" value="Genomic_DNA"/>
</dbReference>
<feature type="compositionally biased region" description="Pro residues" evidence="2">
    <location>
        <begin position="160"/>
        <end position="174"/>
    </location>
</feature>
<dbReference type="AlphaFoldDB" id="A0A1B9H0Q0"/>
<evidence type="ECO:0000313" key="4">
    <source>
        <dbReference type="Proteomes" id="UP000092666"/>
    </source>
</evidence>
<gene>
    <name evidence="3" type="ORF">I316_01455</name>
</gene>
<keyword evidence="4" id="KW-1185">Reference proteome</keyword>
<feature type="region of interest" description="Disordered" evidence="2">
    <location>
        <begin position="1"/>
        <end position="612"/>
    </location>
</feature>
<feature type="compositionally biased region" description="Acidic residues" evidence="2">
    <location>
        <begin position="592"/>
        <end position="612"/>
    </location>
</feature>
<feature type="compositionally biased region" description="Basic and acidic residues" evidence="2">
    <location>
        <begin position="280"/>
        <end position="298"/>
    </location>
</feature>
<protein>
    <submittedName>
        <fullName evidence="3">Uncharacterized protein</fullName>
    </submittedName>
</protein>
<dbReference type="Proteomes" id="UP000092666">
    <property type="component" value="Unassembled WGS sequence"/>
</dbReference>
<accession>A0A1B9H0Q0</accession>
<feature type="compositionally biased region" description="Low complexity" evidence="2">
    <location>
        <begin position="116"/>
        <end position="125"/>
    </location>
</feature>